<proteinExistence type="predicted"/>
<protein>
    <submittedName>
        <fullName evidence="1">Uncharacterized protein</fullName>
    </submittedName>
</protein>
<name>A0A0E9WIQ2_ANGAN</name>
<organism evidence="1">
    <name type="scientific">Anguilla anguilla</name>
    <name type="common">European freshwater eel</name>
    <name type="synonym">Muraena anguilla</name>
    <dbReference type="NCBI Taxonomy" id="7936"/>
    <lineage>
        <taxon>Eukaryota</taxon>
        <taxon>Metazoa</taxon>
        <taxon>Chordata</taxon>
        <taxon>Craniata</taxon>
        <taxon>Vertebrata</taxon>
        <taxon>Euteleostomi</taxon>
        <taxon>Actinopterygii</taxon>
        <taxon>Neopterygii</taxon>
        <taxon>Teleostei</taxon>
        <taxon>Anguilliformes</taxon>
        <taxon>Anguillidae</taxon>
        <taxon>Anguilla</taxon>
    </lineage>
</organism>
<evidence type="ECO:0000313" key="1">
    <source>
        <dbReference type="EMBL" id="JAH89455.1"/>
    </source>
</evidence>
<dbReference type="EMBL" id="GBXM01019122">
    <property type="protein sequence ID" value="JAH89455.1"/>
    <property type="molecule type" value="Transcribed_RNA"/>
</dbReference>
<reference evidence="1" key="1">
    <citation type="submission" date="2014-11" db="EMBL/GenBank/DDBJ databases">
        <authorList>
            <person name="Amaro Gonzalez C."/>
        </authorList>
    </citation>
    <scope>NUCLEOTIDE SEQUENCE</scope>
</reference>
<reference evidence="1" key="2">
    <citation type="journal article" date="2015" name="Fish Shellfish Immunol.">
        <title>Early steps in the European eel (Anguilla anguilla)-Vibrio vulnificus interaction in the gills: Role of the RtxA13 toxin.</title>
        <authorList>
            <person name="Callol A."/>
            <person name="Pajuelo D."/>
            <person name="Ebbesson L."/>
            <person name="Teles M."/>
            <person name="MacKenzie S."/>
            <person name="Amaro C."/>
        </authorList>
    </citation>
    <scope>NUCLEOTIDE SEQUENCE</scope>
</reference>
<accession>A0A0E9WIQ2</accession>
<sequence length="46" mass="5579">MHIHTRVFAFIMNLLRNQRVGVQKKKSHVHFRFLDYLQDTLKSKPV</sequence>
<dbReference type="AlphaFoldDB" id="A0A0E9WIQ2"/>